<accession>A0A964BTL2</accession>
<keyword evidence="3 8" id="KW-0521">NADP</keyword>
<name>A0A964BTL2_9CYAN</name>
<keyword evidence="5 8" id="KW-1278">Translocase</keyword>
<reference evidence="9" key="1">
    <citation type="journal article" date="2021" name="Antonie Van Leeuwenhoek">
        <title>Draft genome and description of Waterburya agarophytonicola gen. nov. sp. nov. (Pleurocapsales, Cyanobacteria): a seaweed symbiont.</title>
        <authorList>
            <person name="Bonthond G."/>
            <person name="Shalygin S."/>
            <person name="Bayer T."/>
            <person name="Weinberger F."/>
        </authorList>
    </citation>
    <scope>NUCLEOTIDE SEQUENCE</scope>
    <source>
        <strain evidence="9">KI4</strain>
    </source>
</reference>
<dbReference type="PANTHER" id="PTHR35515">
    <property type="entry name" value="NAD(P)H-QUINONE OXIDOREDUCTASE SUBUNIT N, CHLOROPLASTIC"/>
    <property type="match status" value="1"/>
</dbReference>
<dbReference type="RefSeq" id="WP_229642669.1">
    <property type="nucleotide sequence ID" value="NZ_JADWDC010000093.1"/>
</dbReference>
<dbReference type="EC" id="7.1.1.-" evidence="8"/>
<comment type="subcellular location">
    <subcellularLocation>
        <location evidence="8">Cellular thylakoid membrane</location>
        <topology evidence="8">Peripheral membrane protein</topology>
        <orientation evidence="8">Cytoplasmic side</orientation>
    </subcellularLocation>
</comment>
<keyword evidence="1 8" id="KW-0813">Transport</keyword>
<dbReference type="InterPro" id="IPR020874">
    <property type="entry name" value="NAD(P)H-quinone_OxRdtase_su_N"/>
</dbReference>
<evidence type="ECO:0000256" key="6">
    <source>
        <dbReference type="ARBA" id="ARBA00023027"/>
    </source>
</evidence>
<keyword evidence="10" id="KW-1185">Reference proteome</keyword>
<dbReference type="GO" id="GO:0016655">
    <property type="term" value="F:oxidoreductase activity, acting on NAD(P)H, quinone or similar compound as acceptor"/>
    <property type="evidence" value="ECO:0007669"/>
    <property type="project" value="UniProtKB-UniRule"/>
</dbReference>
<evidence type="ECO:0000256" key="1">
    <source>
        <dbReference type="ARBA" id="ARBA00022448"/>
    </source>
</evidence>
<dbReference type="GO" id="GO:0031676">
    <property type="term" value="C:plasma membrane-derived thylakoid membrane"/>
    <property type="evidence" value="ECO:0007669"/>
    <property type="project" value="UniProtKB-SubCell"/>
</dbReference>
<comment type="function">
    <text evidence="8">NDH-1 shuttles electrons from an unknown electron donor, via FMN and iron-sulfur (Fe-S) centers, to quinones in the respiratory and/or the photosynthetic chain. The immediate electron acceptor for the enzyme in this species is believed to be plastoquinone. Couples the redox reaction to proton translocation, and thus conserves the redox energy in a proton gradient. Cyanobacterial NDH-1 also plays a role in inorganic carbon-concentration.</text>
</comment>
<evidence type="ECO:0000256" key="2">
    <source>
        <dbReference type="ARBA" id="ARBA00022719"/>
    </source>
</evidence>
<evidence type="ECO:0000256" key="7">
    <source>
        <dbReference type="ARBA" id="ARBA00023136"/>
    </source>
</evidence>
<gene>
    <name evidence="8" type="primary">ndhN</name>
    <name evidence="9" type="ORF">I4641_21660</name>
</gene>
<comment type="catalytic activity">
    <reaction evidence="8">
        <text>a plastoquinone + NADPH + (n+1) H(+)(in) = a plastoquinol + NADP(+) + n H(+)(out)</text>
        <dbReference type="Rhea" id="RHEA:42612"/>
        <dbReference type="Rhea" id="RHEA-COMP:9561"/>
        <dbReference type="Rhea" id="RHEA-COMP:9562"/>
        <dbReference type="ChEBI" id="CHEBI:15378"/>
        <dbReference type="ChEBI" id="CHEBI:17757"/>
        <dbReference type="ChEBI" id="CHEBI:57783"/>
        <dbReference type="ChEBI" id="CHEBI:58349"/>
        <dbReference type="ChEBI" id="CHEBI:62192"/>
    </reaction>
</comment>
<comment type="subunit">
    <text evidence="8">NDH-1 can be composed of about 15 different subunits; different subcomplexes with different compositions have been identified which probably have different functions.</text>
</comment>
<comment type="catalytic activity">
    <reaction evidence="8">
        <text>a plastoquinone + NADH + (n+1) H(+)(in) = a plastoquinol + NAD(+) + n H(+)(out)</text>
        <dbReference type="Rhea" id="RHEA:42608"/>
        <dbReference type="Rhea" id="RHEA-COMP:9561"/>
        <dbReference type="Rhea" id="RHEA-COMP:9562"/>
        <dbReference type="ChEBI" id="CHEBI:15378"/>
        <dbReference type="ChEBI" id="CHEBI:17757"/>
        <dbReference type="ChEBI" id="CHEBI:57540"/>
        <dbReference type="ChEBI" id="CHEBI:57945"/>
        <dbReference type="ChEBI" id="CHEBI:62192"/>
    </reaction>
</comment>
<evidence type="ECO:0000256" key="3">
    <source>
        <dbReference type="ARBA" id="ARBA00022857"/>
    </source>
</evidence>
<dbReference type="HAMAP" id="MF_01353">
    <property type="entry name" value="NDH1_NDH1N"/>
    <property type="match status" value="1"/>
</dbReference>
<dbReference type="EMBL" id="JADWDC010000093">
    <property type="protein sequence ID" value="MCC0179569.1"/>
    <property type="molecule type" value="Genomic_DNA"/>
</dbReference>
<comment type="similarity">
    <text evidence="8">Belongs to the complex I NdhN subunit family.</text>
</comment>
<dbReference type="PANTHER" id="PTHR35515:SF1">
    <property type="entry name" value="NAD(P)H-QUINONE OXIDOREDUCTASE SUBUNIT N, CHLOROPLASTIC"/>
    <property type="match status" value="1"/>
</dbReference>
<organism evidence="9 10">
    <name type="scientific">Waterburya agarophytonicola KI4</name>
    <dbReference type="NCBI Taxonomy" id="2874699"/>
    <lineage>
        <taxon>Bacteria</taxon>
        <taxon>Bacillati</taxon>
        <taxon>Cyanobacteriota</taxon>
        <taxon>Cyanophyceae</taxon>
        <taxon>Pleurocapsales</taxon>
        <taxon>Hyellaceae</taxon>
        <taxon>Waterburya</taxon>
        <taxon>Waterburya agarophytonicola</taxon>
    </lineage>
</organism>
<keyword evidence="8" id="KW-0793">Thylakoid</keyword>
<evidence type="ECO:0000313" key="10">
    <source>
        <dbReference type="Proteomes" id="UP000729733"/>
    </source>
</evidence>
<evidence type="ECO:0000256" key="4">
    <source>
        <dbReference type="ARBA" id="ARBA00022957"/>
    </source>
</evidence>
<keyword evidence="7 8" id="KW-0472">Membrane</keyword>
<protein>
    <recommendedName>
        <fullName evidence="8">NAD(P)H-quinone oxidoreductase subunit N</fullName>
        <ecNumber evidence="8">7.1.1.-</ecNumber>
    </recommendedName>
    <alternativeName>
        <fullName evidence="8">NAD(P)H dehydrogenase I subunit N</fullName>
        <shortName evidence="8">NDH-1 subunit N</shortName>
        <shortName evidence="8">NDH-N</shortName>
    </alternativeName>
</protein>
<dbReference type="Pfam" id="PF11909">
    <property type="entry name" value="NdhN"/>
    <property type="match status" value="1"/>
</dbReference>
<sequence>MPLITTGKSFIRALEKNGALGLYMPLEGGAEGRYQRRLRAYGYRTVNITARGLGDLAAYLTRIHGVRPPHLGKKTIGQDACVGDTYFVPPIATYELNTLPKDAKGLALWIIEGQILSRQEIQYLVDLTQDEPRIKVVLELGGDRYVNWKPLRETLAAA</sequence>
<evidence type="ECO:0000256" key="8">
    <source>
        <dbReference type="HAMAP-Rule" id="MF_01353"/>
    </source>
</evidence>
<proteinExistence type="inferred from homology"/>
<keyword evidence="6 8" id="KW-0520">NAD</keyword>
<evidence type="ECO:0000256" key="5">
    <source>
        <dbReference type="ARBA" id="ARBA00022967"/>
    </source>
</evidence>
<dbReference type="Proteomes" id="UP000729733">
    <property type="component" value="Unassembled WGS sequence"/>
</dbReference>
<dbReference type="GO" id="GO:0048038">
    <property type="term" value="F:quinone binding"/>
    <property type="evidence" value="ECO:0007669"/>
    <property type="project" value="UniProtKB-KW"/>
</dbReference>
<keyword evidence="2 8" id="KW-0874">Quinone</keyword>
<keyword evidence="4 8" id="KW-0618">Plastoquinone</keyword>
<dbReference type="AlphaFoldDB" id="A0A964BTL2"/>
<evidence type="ECO:0000313" key="9">
    <source>
        <dbReference type="EMBL" id="MCC0179569.1"/>
    </source>
</evidence>
<comment type="caution">
    <text evidence="9">The sequence shown here is derived from an EMBL/GenBank/DDBJ whole genome shotgun (WGS) entry which is preliminary data.</text>
</comment>